<protein>
    <submittedName>
        <fullName evidence="2">Uncharacterized protein</fullName>
    </submittedName>
</protein>
<evidence type="ECO:0000313" key="2">
    <source>
        <dbReference type="EMBL" id="XAI69713.1"/>
    </source>
</evidence>
<feature type="compositionally biased region" description="Basic and acidic residues" evidence="1">
    <location>
        <begin position="94"/>
        <end position="110"/>
    </location>
</feature>
<feature type="compositionally biased region" description="Basic and acidic residues" evidence="1">
    <location>
        <begin position="128"/>
        <end position="138"/>
    </location>
</feature>
<organism evidence="2">
    <name type="scientific">Pseudomonas phage Arace01</name>
    <dbReference type="NCBI Taxonomy" id="3138526"/>
    <lineage>
        <taxon>Viruses</taxon>
    </lineage>
</organism>
<name>A0AAU6VZM6_9VIRU</name>
<sequence>MCNKCLARNVVVINGLVGLAASLAATAQTLYSMNATTEQNLVLKRLREVLAVPHEELEIGEDGQLIVPDRADPLAELFASLDAVAESINGVQDKAPEPKEAAEQPAKSEDAESFGAFLDSLLNSLRQSSERRERRAEAEQAEASKPTPGMPDPALAEALGNLVGKLKGNPNVSVDHHMITPQGANPEQIAKMRKELADMLGVAVDEIKVV</sequence>
<feature type="region of interest" description="Disordered" evidence="1">
    <location>
        <begin position="91"/>
        <end position="110"/>
    </location>
</feature>
<feature type="region of interest" description="Disordered" evidence="1">
    <location>
        <begin position="126"/>
        <end position="154"/>
    </location>
</feature>
<proteinExistence type="predicted"/>
<evidence type="ECO:0000256" key="1">
    <source>
        <dbReference type="SAM" id="MobiDB-lite"/>
    </source>
</evidence>
<dbReference type="EMBL" id="PP179312">
    <property type="protein sequence ID" value="XAI69713.1"/>
    <property type="molecule type" value="Genomic_DNA"/>
</dbReference>
<reference evidence="2" key="1">
    <citation type="journal article" date="2024" name="J. Gen. Virol.">
        <title>Novel phages of Pseudomonas syringae unveil numerous potential auxiliary metabolic genes.</title>
        <authorList>
            <person name="Feltin C."/>
            <person name="Garneau J.R."/>
            <person name="Morris C.E."/>
            <person name="Berard A."/>
            <person name="Torres-Barcelo C."/>
        </authorList>
    </citation>
    <scope>NUCLEOTIDE SEQUENCE</scope>
</reference>
<accession>A0AAU6VZM6</accession>
<gene>
    <name evidence="2" type="ORF">Arace01_00045</name>
</gene>